<dbReference type="SUPFAM" id="SSF69318">
    <property type="entry name" value="Integrin alpha N-terminal domain"/>
    <property type="match status" value="1"/>
</dbReference>
<evidence type="ECO:0008006" key="4">
    <source>
        <dbReference type="Google" id="ProtNLM"/>
    </source>
</evidence>
<keyword evidence="1" id="KW-0812">Transmembrane</keyword>
<keyword evidence="1" id="KW-0472">Membrane</keyword>
<dbReference type="KEGG" id="ccas:EIB73_01530"/>
<dbReference type="AlphaFoldDB" id="A0A3G8XHP0"/>
<keyword evidence="3" id="KW-1185">Reference proteome</keyword>
<keyword evidence="1" id="KW-1133">Transmembrane helix</keyword>
<evidence type="ECO:0000313" key="3">
    <source>
        <dbReference type="Proteomes" id="UP000270185"/>
    </source>
</evidence>
<dbReference type="Proteomes" id="UP000270185">
    <property type="component" value="Chromosome"/>
</dbReference>
<dbReference type="EMBL" id="CP034159">
    <property type="protein sequence ID" value="AZI31933.1"/>
    <property type="molecule type" value="Genomic_DNA"/>
</dbReference>
<protein>
    <recommendedName>
        <fullName evidence="4">VCBS repeat-containing protein</fullName>
    </recommendedName>
</protein>
<dbReference type="OrthoDB" id="1231193at2"/>
<proteinExistence type="predicted"/>
<dbReference type="InterPro" id="IPR028994">
    <property type="entry name" value="Integrin_alpha_N"/>
</dbReference>
<feature type="transmembrane region" description="Helical" evidence="1">
    <location>
        <begin position="23"/>
        <end position="43"/>
    </location>
</feature>
<evidence type="ECO:0000256" key="1">
    <source>
        <dbReference type="SAM" id="Phobius"/>
    </source>
</evidence>
<name>A0A3G8XHP0_9FLAO</name>
<reference evidence="3" key="1">
    <citation type="submission" date="2018-11" db="EMBL/GenBank/DDBJ databases">
        <title>Proposal to divide the Flavobacteriaceae and reorganize its genera based on Amino Acid Identity values calculated from whole genome sequences.</title>
        <authorList>
            <person name="Nicholson A.C."/>
            <person name="Gulvik C.A."/>
            <person name="Whitney A.M."/>
            <person name="Humrighouse B.W."/>
            <person name="Bell M."/>
            <person name="Holmes B."/>
            <person name="Steigerwalt A.G."/>
            <person name="Villarma A."/>
            <person name="Sheth M."/>
            <person name="Batra D."/>
            <person name="Pryor J."/>
            <person name="Bernardet J.-F."/>
            <person name="Hugo C."/>
            <person name="Kampfer P."/>
            <person name="Newman J.D."/>
            <person name="McQuiston J.R."/>
        </authorList>
    </citation>
    <scope>NUCLEOTIDE SEQUENCE [LARGE SCALE GENOMIC DNA]</scope>
    <source>
        <strain evidence="3">G0081</strain>
    </source>
</reference>
<accession>A0A3G8XHP0</accession>
<gene>
    <name evidence="2" type="ORF">EIB73_01530</name>
</gene>
<dbReference type="RefSeq" id="WP_125021962.1">
    <property type="nucleotide sequence ID" value="NZ_CP034159.1"/>
</dbReference>
<evidence type="ECO:0000313" key="2">
    <source>
        <dbReference type="EMBL" id="AZI31933.1"/>
    </source>
</evidence>
<organism evidence="2 3">
    <name type="scientific">Kaistella carnis</name>
    <dbReference type="NCBI Taxonomy" id="1241979"/>
    <lineage>
        <taxon>Bacteria</taxon>
        <taxon>Pseudomonadati</taxon>
        <taxon>Bacteroidota</taxon>
        <taxon>Flavobacteriia</taxon>
        <taxon>Flavobacteriales</taxon>
        <taxon>Weeksellaceae</taxon>
        <taxon>Chryseobacterium group</taxon>
        <taxon>Kaistella</taxon>
    </lineage>
</organism>
<sequence>MENNNNLQNKPNNDEVKISKKTLYLIGGIIGALLLITGIYFAFFKNKKDQKEVVTVSASANDSLNKIKKDSADILKDSVQIVKDGNDEDYGEEGSPYSEYRLIAQSLPIASQKLNFGDKVYIDDVKSTEDSKLVYLQNPEIIKDATPYTISAAYFINDYRFDEYKKNFSLPPFSDLAPAVKKILLDKNYSDGNRYEITQNADRAKSSVAFGDYDGDGLRDVAVIQDNNEKQISHLLIICTNKATKMPYVAFEENYSDKMKINSFSKGASVFMNSDEFTNSPLDGVILKGEDVKIALIYDKDLQKFKTYHQE</sequence>